<evidence type="ECO:0000313" key="3">
    <source>
        <dbReference type="Proteomes" id="UP000198535"/>
    </source>
</evidence>
<organism evidence="2 3">
    <name type="scientific">Methanolobus profundi</name>
    <dbReference type="NCBI Taxonomy" id="487685"/>
    <lineage>
        <taxon>Archaea</taxon>
        <taxon>Methanobacteriati</taxon>
        <taxon>Methanobacteriota</taxon>
        <taxon>Stenosarchaea group</taxon>
        <taxon>Methanomicrobia</taxon>
        <taxon>Methanosarcinales</taxon>
        <taxon>Methanosarcinaceae</taxon>
        <taxon>Methanolobus</taxon>
    </lineage>
</organism>
<keyword evidence="3" id="KW-1185">Reference proteome</keyword>
<protein>
    <submittedName>
        <fullName evidence="2">Uncharacterized protein</fullName>
    </submittedName>
</protein>
<keyword evidence="1" id="KW-0472">Membrane</keyword>
<reference evidence="3" key="1">
    <citation type="submission" date="2016-10" db="EMBL/GenBank/DDBJ databases">
        <authorList>
            <person name="Varghese N."/>
            <person name="Submissions S."/>
        </authorList>
    </citation>
    <scope>NUCLEOTIDE SEQUENCE [LARGE SCALE GENOMIC DNA]</scope>
    <source>
        <strain evidence="3">Mob M</strain>
    </source>
</reference>
<evidence type="ECO:0000256" key="1">
    <source>
        <dbReference type="SAM" id="Phobius"/>
    </source>
</evidence>
<dbReference type="Proteomes" id="UP000198535">
    <property type="component" value="Unassembled WGS sequence"/>
</dbReference>
<dbReference type="OrthoDB" id="125050at2157"/>
<dbReference type="STRING" id="487685.SAMN04488696_1446"/>
<feature type="transmembrane region" description="Helical" evidence="1">
    <location>
        <begin position="578"/>
        <end position="601"/>
    </location>
</feature>
<dbReference type="AlphaFoldDB" id="A0A1I4R9L9"/>
<keyword evidence="1" id="KW-0812">Transmembrane</keyword>
<evidence type="ECO:0000313" key="2">
    <source>
        <dbReference type="EMBL" id="SFM48909.1"/>
    </source>
</evidence>
<gene>
    <name evidence="2" type="ORF">SAMN04488696_1446</name>
</gene>
<sequence length="606" mass="68132">MPIKKLFFLIAILLILTANANALGIREEDIWIFQGAYELGIGDRAYLEGFTLKVYEIDSTNEASTTLLIYRNAAFKEAFEADTGLNNEYIYNSELKIDVIDIDNDVVSLEIYKKKTELVWINDIPKTSFKTGDTLSGDNYRITLAGINEEGALIEVEYEGEQFEGTYVSGEHQKFSDEFMINIIYLKKDTKEVFIETLKPGAPQIMIENADLKDSYEPNEYVEYELIVTNNGTIPLHGIMLTTESDDGNVEVVSQQHSILEQGKSKVFQIKVDPDIEPMGNDINIISKVQGYDYRGNEYNTEATTVAHVKPYIAIEKEVISKDKPSEDPEFGTEQYFQILITLENKANFQTAVTVTDELPESFIPDDLEDTEWVLSLDAGETKTIEYFASPTEPGDFTFTPATVVWKDGGETYTLTSEEIDQTFHVSGSKVVLTKRISSSYMLIGEEITVQIIASNDGDRTIDASFQETIPEELAFVKGDDNWQGTLEAGESREFSYTLRAQSAGEIYIPGTELSYTNENDRKDKATTDEIFLYIDEPLPGDDEVYFEESYAEENIDYTPVSHTTEPVEMTGVGAAGFLASSFIGLFVIIALVPAFAYLYIIRIYK</sequence>
<accession>A0A1I4R9L9</accession>
<dbReference type="EMBL" id="FOUJ01000002">
    <property type="protein sequence ID" value="SFM48909.1"/>
    <property type="molecule type" value="Genomic_DNA"/>
</dbReference>
<keyword evidence="1" id="KW-1133">Transmembrane helix</keyword>
<dbReference type="PANTHER" id="PTHR12861">
    <property type="entry name" value="TRANSLOCON-ASSOCIATED PROTEIN, BETA SUBUNIT PRECURSOR TRAP-BETA SIGNAL SEQUENCE RECEPTOR BETA SUBUNIT"/>
    <property type="match status" value="1"/>
</dbReference>
<dbReference type="PANTHER" id="PTHR12861:SF3">
    <property type="entry name" value="TRANSLOCON-ASSOCIATED PROTEIN SUBUNIT BETA"/>
    <property type="match status" value="1"/>
</dbReference>
<name>A0A1I4R9L9_9EURY</name>
<proteinExistence type="predicted"/>
<dbReference type="RefSeq" id="WP_091935344.1">
    <property type="nucleotide sequence ID" value="NZ_FOUJ01000002.1"/>
</dbReference>